<dbReference type="InterPro" id="IPR036397">
    <property type="entry name" value="RNaseH_sf"/>
</dbReference>
<comment type="caution">
    <text evidence="2">The sequence shown here is derived from an EMBL/GenBank/DDBJ whole genome shotgun (WGS) entry which is preliminary data.</text>
</comment>
<proteinExistence type="predicted"/>
<dbReference type="CDD" id="cd06222">
    <property type="entry name" value="RNase_H_like"/>
    <property type="match status" value="1"/>
</dbReference>
<dbReference type="PANTHER" id="PTHR47723">
    <property type="entry name" value="OS05G0353850 PROTEIN"/>
    <property type="match status" value="1"/>
</dbReference>
<accession>A0AAV9LAI3</accession>
<dbReference type="InterPro" id="IPR002156">
    <property type="entry name" value="RNaseH_domain"/>
</dbReference>
<dbReference type="Proteomes" id="UP001311915">
    <property type="component" value="Unassembled WGS sequence"/>
</dbReference>
<organism evidence="2 3">
    <name type="scientific">Solanum pinnatisectum</name>
    <name type="common">tansyleaf nightshade</name>
    <dbReference type="NCBI Taxonomy" id="50273"/>
    <lineage>
        <taxon>Eukaryota</taxon>
        <taxon>Viridiplantae</taxon>
        <taxon>Streptophyta</taxon>
        <taxon>Embryophyta</taxon>
        <taxon>Tracheophyta</taxon>
        <taxon>Spermatophyta</taxon>
        <taxon>Magnoliopsida</taxon>
        <taxon>eudicotyledons</taxon>
        <taxon>Gunneridae</taxon>
        <taxon>Pentapetalae</taxon>
        <taxon>asterids</taxon>
        <taxon>lamiids</taxon>
        <taxon>Solanales</taxon>
        <taxon>Solanaceae</taxon>
        <taxon>Solanoideae</taxon>
        <taxon>Solaneae</taxon>
        <taxon>Solanum</taxon>
    </lineage>
</organism>
<dbReference type="PROSITE" id="PS50879">
    <property type="entry name" value="RNASE_H_1"/>
    <property type="match status" value="1"/>
</dbReference>
<dbReference type="InterPro" id="IPR053151">
    <property type="entry name" value="RNase_H-like"/>
</dbReference>
<dbReference type="GO" id="GO:0004523">
    <property type="term" value="F:RNA-DNA hybrid ribonuclease activity"/>
    <property type="evidence" value="ECO:0007669"/>
    <property type="project" value="InterPro"/>
</dbReference>
<dbReference type="SUPFAM" id="SSF53098">
    <property type="entry name" value="Ribonuclease H-like"/>
    <property type="match status" value="1"/>
</dbReference>
<evidence type="ECO:0000313" key="2">
    <source>
        <dbReference type="EMBL" id="KAK4721460.1"/>
    </source>
</evidence>
<gene>
    <name evidence="2" type="ORF">R3W88_011693</name>
</gene>
<dbReference type="InterPro" id="IPR044730">
    <property type="entry name" value="RNase_H-like_dom_plant"/>
</dbReference>
<name>A0AAV9LAI3_9SOLN</name>
<evidence type="ECO:0000313" key="3">
    <source>
        <dbReference type="Proteomes" id="UP001311915"/>
    </source>
</evidence>
<dbReference type="EMBL" id="JAWPEI010000007">
    <property type="protein sequence ID" value="KAK4721460.1"/>
    <property type="molecule type" value="Genomic_DNA"/>
</dbReference>
<dbReference type="AlphaFoldDB" id="A0AAV9LAI3"/>
<keyword evidence="3" id="KW-1185">Reference proteome</keyword>
<dbReference type="Pfam" id="PF13966">
    <property type="entry name" value="zf-RVT"/>
    <property type="match status" value="1"/>
</dbReference>
<sequence length="380" mass="44505">MINKYCKKLHPVVAQCRGASPIWKKLVFVRDLIENQIWWKIEKGDASFWYDNWTAMGDLYHILPEAGEEEIEVRKFTDAQGWEEQKLRDHLPEDYVIFIIKKLPPPKQTSRVDKPVWMPKASGNFSVRSAWEYIRQKDQEEDIFTYMWSKILPFKQSFLLWRMWKFRVPVDEVVQSMGINLVSRCWYCIQPKSETVSHLFLTSYTDAKLWRLFANKHKPKLYYLPVCWKPPEGILKCNMDGASRGNPGRSSYGFWLRKSVGDLVYAQGEEIQEGTNLEAEAVAIREALTHYVREGVMQVCLETESEVLIKILTRIWKVAWSIAVVIEDIWGFSQECQVQIQHVYREGNTLADYLANLAFFNPGRIVYNSFAELPSQAKKL</sequence>
<reference evidence="2 3" key="1">
    <citation type="submission" date="2023-10" db="EMBL/GenBank/DDBJ databases">
        <title>Genome-Wide Identification Analysis in wild type Solanum Pinnatisectum Reveals Some Genes Defensing Phytophthora Infestans.</title>
        <authorList>
            <person name="Sun C."/>
        </authorList>
    </citation>
    <scope>NUCLEOTIDE SEQUENCE [LARGE SCALE GENOMIC DNA]</scope>
    <source>
        <strain evidence="2">LQN</strain>
        <tissue evidence="2">Leaf</tissue>
    </source>
</reference>
<dbReference type="Gene3D" id="3.30.420.10">
    <property type="entry name" value="Ribonuclease H-like superfamily/Ribonuclease H"/>
    <property type="match status" value="1"/>
</dbReference>
<feature type="domain" description="RNase H type-1" evidence="1">
    <location>
        <begin position="231"/>
        <end position="367"/>
    </location>
</feature>
<dbReference type="Pfam" id="PF13456">
    <property type="entry name" value="RVT_3"/>
    <property type="match status" value="1"/>
</dbReference>
<dbReference type="PANTHER" id="PTHR47723:SF24">
    <property type="entry name" value="RNASE H TYPE-1 DOMAIN-CONTAINING PROTEIN"/>
    <property type="match status" value="1"/>
</dbReference>
<protein>
    <recommendedName>
        <fullName evidence="1">RNase H type-1 domain-containing protein</fullName>
    </recommendedName>
</protein>
<dbReference type="GO" id="GO:0003676">
    <property type="term" value="F:nucleic acid binding"/>
    <property type="evidence" value="ECO:0007669"/>
    <property type="project" value="InterPro"/>
</dbReference>
<dbReference type="InterPro" id="IPR012337">
    <property type="entry name" value="RNaseH-like_sf"/>
</dbReference>
<evidence type="ECO:0000259" key="1">
    <source>
        <dbReference type="PROSITE" id="PS50879"/>
    </source>
</evidence>
<dbReference type="InterPro" id="IPR026960">
    <property type="entry name" value="RVT-Znf"/>
</dbReference>